<dbReference type="Proteomes" id="UP000524237">
    <property type="component" value="Unassembled WGS sequence"/>
</dbReference>
<dbReference type="InterPro" id="IPR000182">
    <property type="entry name" value="GNAT_dom"/>
</dbReference>
<name>A0A7W3JSM3_9MICO</name>
<evidence type="ECO:0000313" key="2">
    <source>
        <dbReference type="EMBL" id="MBA8828486.1"/>
    </source>
</evidence>
<keyword evidence="3" id="KW-1185">Reference proteome</keyword>
<dbReference type="SUPFAM" id="SSF55729">
    <property type="entry name" value="Acyl-CoA N-acyltransferases (Nat)"/>
    <property type="match status" value="1"/>
</dbReference>
<organism evidence="2 3">
    <name type="scientific">Alpinimonas psychrophila</name>
    <dbReference type="NCBI Taxonomy" id="748908"/>
    <lineage>
        <taxon>Bacteria</taxon>
        <taxon>Bacillati</taxon>
        <taxon>Actinomycetota</taxon>
        <taxon>Actinomycetes</taxon>
        <taxon>Micrococcales</taxon>
        <taxon>Microbacteriaceae</taxon>
        <taxon>Alpinimonas</taxon>
    </lineage>
</organism>
<proteinExistence type="predicted"/>
<dbReference type="GO" id="GO:0016747">
    <property type="term" value="F:acyltransferase activity, transferring groups other than amino-acyl groups"/>
    <property type="evidence" value="ECO:0007669"/>
    <property type="project" value="InterPro"/>
</dbReference>
<gene>
    <name evidence="2" type="ORF">FB555_000557</name>
</gene>
<dbReference type="Pfam" id="PF13302">
    <property type="entry name" value="Acetyltransf_3"/>
    <property type="match status" value="1"/>
</dbReference>
<protein>
    <submittedName>
        <fullName evidence="2">RimJ/RimL family protein N-acetyltransferase</fullName>
    </submittedName>
</protein>
<keyword evidence="2" id="KW-0808">Transferase</keyword>
<evidence type="ECO:0000313" key="3">
    <source>
        <dbReference type="Proteomes" id="UP000524237"/>
    </source>
</evidence>
<dbReference type="InterPro" id="IPR016181">
    <property type="entry name" value="Acyl_CoA_acyltransferase"/>
</dbReference>
<dbReference type="Gene3D" id="3.40.630.30">
    <property type="match status" value="1"/>
</dbReference>
<reference evidence="2 3" key="1">
    <citation type="submission" date="2020-07" db="EMBL/GenBank/DDBJ databases">
        <title>Sequencing the genomes of 1000 actinobacteria strains.</title>
        <authorList>
            <person name="Klenk H.-P."/>
        </authorList>
    </citation>
    <scope>NUCLEOTIDE SEQUENCE [LARGE SCALE GENOMIC DNA]</scope>
    <source>
        <strain evidence="2 3">DSM 23737</strain>
    </source>
</reference>
<feature type="domain" description="N-acetyltransferase" evidence="1">
    <location>
        <begin position="3"/>
        <end position="136"/>
    </location>
</feature>
<dbReference type="EMBL" id="JACGWU010000001">
    <property type="protein sequence ID" value="MBA8828486.1"/>
    <property type="molecule type" value="Genomic_DNA"/>
</dbReference>
<evidence type="ECO:0000259" key="1">
    <source>
        <dbReference type="Pfam" id="PF13302"/>
    </source>
</evidence>
<sequence>MNHAPSMVSVLAHPSLYVFTGGEAPSLDELQERYARQTVGHSADESQWWLNWILRHTATNESIGFVQATVQSGQSVQSRLVADIAWVISPAWQCKGCASEATTAMIEWLTLHEVDGETRWVEHAPRTPATLSVVEKSVL</sequence>
<accession>A0A7W3JSM3</accession>
<dbReference type="AlphaFoldDB" id="A0A7W3JSM3"/>
<comment type="caution">
    <text evidence="2">The sequence shown here is derived from an EMBL/GenBank/DDBJ whole genome shotgun (WGS) entry which is preliminary data.</text>
</comment>